<proteinExistence type="predicted"/>
<evidence type="ECO:0008006" key="4">
    <source>
        <dbReference type="Google" id="ProtNLM"/>
    </source>
</evidence>
<reference evidence="2" key="1">
    <citation type="submission" date="2023-07" db="EMBL/GenBank/DDBJ databases">
        <authorList>
            <consortium name="CYATHOMIX"/>
        </authorList>
    </citation>
    <scope>NUCLEOTIDE SEQUENCE</scope>
    <source>
        <strain evidence="2">N/A</strain>
    </source>
</reference>
<evidence type="ECO:0000313" key="2">
    <source>
        <dbReference type="EMBL" id="CAJ0592337.1"/>
    </source>
</evidence>
<accession>A0AA36DST0</accession>
<comment type="caution">
    <text evidence="2">The sequence shown here is derived from an EMBL/GenBank/DDBJ whole genome shotgun (WGS) entry which is preliminary data.</text>
</comment>
<keyword evidence="1" id="KW-0732">Signal</keyword>
<keyword evidence="3" id="KW-1185">Reference proteome</keyword>
<feature type="signal peptide" evidence="1">
    <location>
        <begin position="1"/>
        <end position="15"/>
    </location>
</feature>
<name>A0AA36DST0_CYLNA</name>
<protein>
    <recommendedName>
        <fullName evidence="4">DNA pilot protein</fullName>
    </recommendedName>
</protein>
<evidence type="ECO:0000256" key="1">
    <source>
        <dbReference type="SAM" id="SignalP"/>
    </source>
</evidence>
<evidence type="ECO:0000313" key="3">
    <source>
        <dbReference type="Proteomes" id="UP001176961"/>
    </source>
</evidence>
<dbReference type="EMBL" id="CATQJL010000080">
    <property type="protein sequence ID" value="CAJ0592337.1"/>
    <property type="molecule type" value="Genomic_DNA"/>
</dbReference>
<gene>
    <name evidence="2" type="ORF">CYNAS_LOCUS4320</name>
</gene>
<feature type="chain" id="PRO_5041225349" description="DNA pilot protein" evidence="1">
    <location>
        <begin position="16"/>
        <end position="308"/>
    </location>
</feature>
<dbReference type="Proteomes" id="UP001176961">
    <property type="component" value="Unassembled WGS sequence"/>
</dbReference>
<sequence length="308" mass="34509">MGALLSSLAAPLIQAGSGLVGTVANLFMNNKNLQAQKDINQQNIELAREQNRWNEEMIDKANAYNSPEHQRQLLEEAGYNPALFSPEGMTMQAPQSADLANQQMIHNDPAALSGFNQGLNQWHNQATTHLTEEQSKTFAVQIDEMNQKIRQSQEQIILMRQQGKKIDYDIRFSGEQLKLQIKQTSATIQKIMSDIGVNDATIHKISQEIVNLSQQAILTGKQIESAELNNIYQSIVNTYADESEKEKINSMKASIYNALTSSTAKTVDNFATWLSNFTHNITHSSGYKNPFDGSFDRINRKGGFLNQE</sequence>
<dbReference type="AlphaFoldDB" id="A0AA36DST0"/>
<organism evidence="2 3">
    <name type="scientific">Cylicocyclus nassatus</name>
    <name type="common">Nematode worm</name>
    <dbReference type="NCBI Taxonomy" id="53992"/>
    <lineage>
        <taxon>Eukaryota</taxon>
        <taxon>Metazoa</taxon>
        <taxon>Ecdysozoa</taxon>
        <taxon>Nematoda</taxon>
        <taxon>Chromadorea</taxon>
        <taxon>Rhabditida</taxon>
        <taxon>Rhabditina</taxon>
        <taxon>Rhabditomorpha</taxon>
        <taxon>Strongyloidea</taxon>
        <taxon>Strongylidae</taxon>
        <taxon>Cylicocyclus</taxon>
    </lineage>
</organism>